<proteinExistence type="inferred from homology"/>
<dbReference type="PANTHER" id="PTHR43817">
    <property type="entry name" value="GLYCOSYL HYDROLASE"/>
    <property type="match status" value="1"/>
</dbReference>
<keyword evidence="2 6" id="KW-0732">Signal</keyword>
<dbReference type="Gene3D" id="2.115.10.20">
    <property type="entry name" value="Glycosyl hydrolase domain, family 43"/>
    <property type="match status" value="1"/>
</dbReference>
<dbReference type="CDD" id="cd18820">
    <property type="entry name" value="GH43_LbAraf43-like"/>
    <property type="match status" value="1"/>
</dbReference>
<evidence type="ECO:0000313" key="8">
    <source>
        <dbReference type="Proteomes" id="UP000830198"/>
    </source>
</evidence>
<comment type="similarity">
    <text evidence="1 5">Belongs to the glycosyl hydrolase 43 family.</text>
</comment>
<keyword evidence="4 5" id="KW-0326">Glycosidase</keyword>
<accession>A0ABY4I5J7</accession>
<gene>
    <name evidence="7" type="ORF">MYF79_01835</name>
</gene>
<dbReference type="EMBL" id="CP095855">
    <property type="protein sequence ID" value="UPK70031.1"/>
    <property type="molecule type" value="Genomic_DNA"/>
</dbReference>
<organism evidence="7 8">
    <name type="scientific">Chitinophaga filiformis</name>
    <name type="common">Myxococcus filiformis</name>
    <name type="synonym">Flexibacter filiformis</name>
    <dbReference type="NCBI Taxonomy" id="104663"/>
    <lineage>
        <taxon>Bacteria</taxon>
        <taxon>Pseudomonadati</taxon>
        <taxon>Bacteroidota</taxon>
        <taxon>Chitinophagia</taxon>
        <taxon>Chitinophagales</taxon>
        <taxon>Chitinophagaceae</taxon>
        <taxon>Chitinophaga</taxon>
    </lineage>
</organism>
<dbReference type="Proteomes" id="UP000830198">
    <property type="component" value="Chromosome"/>
</dbReference>
<evidence type="ECO:0000256" key="5">
    <source>
        <dbReference type="RuleBase" id="RU361187"/>
    </source>
</evidence>
<dbReference type="RefSeq" id="WP_247812292.1">
    <property type="nucleotide sequence ID" value="NZ_CP095855.1"/>
</dbReference>
<evidence type="ECO:0000256" key="6">
    <source>
        <dbReference type="SAM" id="SignalP"/>
    </source>
</evidence>
<evidence type="ECO:0000256" key="2">
    <source>
        <dbReference type="ARBA" id="ARBA00022729"/>
    </source>
</evidence>
<evidence type="ECO:0000256" key="3">
    <source>
        <dbReference type="ARBA" id="ARBA00022801"/>
    </source>
</evidence>
<dbReference type="InterPro" id="IPR016828">
    <property type="entry name" value="Alpha-L-arabinofuranosidase"/>
</dbReference>
<keyword evidence="8" id="KW-1185">Reference proteome</keyword>
<name>A0ABY4I5J7_CHIFI</name>
<sequence length="341" mass="39098">MMIRTFIFLLLLAGTVAQAQDTFRNPLLSKGPDPWCVYKDGYYYYMHTMGDHLELWKTKNIAFLKDAAHKTIWTPPAAGPFSRDIWAPEIHFLRGKWYVYFAADGGDNQYHRIYALENSSADPMKGDWVFKSKVADVEDKWAIDASVFEHRGNLYMIWSGWEGNRNGRQDIYIAAMKDPLTIKGKRVRISKPEYAWETKGDIGDPNLRHIDVNEGPEMLKYGKKLFIVYSGSACWTDDYALGILAADEDSDLLDPASWKKKPESVFRQSVENNVYAPGHNSFFTSPDGKEYWILYHANDHPGDGCGDKRSPRIQRFTWDKDGWPVFGKPVSTDSLLKSPRT</sequence>
<dbReference type="PIRSF" id="PIRSF025414">
    <property type="entry name" value="Alpha-L-arabinofuranosidase"/>
    <property type="match status" value="1"/>
</dbReference>
<dbReference type="InterPro" id="IPR006710">
    <property type="entry name" value="Glyco_hydro_43"/>
</dbReference>
<dbReference type="GO" id="GO:0016787">
    <property type="term" value="F:hydrolase activity"/>
    <property type="evidence" value="ECO:0007669"/>
    <property type="project" value="UniProtKB-KW"/>
</dbReference>
<feature type="signal peptide" evidence="6">
    <location>
        <begin position="1"/>
        <end position="19"/>
    </location>
</feature>
<dbReference type="SUPFAM" id="SSF75005">
    <property type="entry name" value="Arabinanase/levansucrase/invertase"/>
    <property type="match status" value="1"/>
</dbReference>
<evidence type="ECO:0000256" key="4">
    <source>
        <dbReference type="ARBA" id="ARBA00023295"/>
    </source>
</evidence>
<dbReference type="PANTHER" id="PTHR43817:SF1">
    <property type="entry name" value="HYDROLASE, FAMILY 43, PUTATIVE (AFU_ORTHOLOGUE AFUA_3G01660)-RELATED"/>
    <property type="match status" value="1"/>
</dbReference>
<evidence type="ECO:0000256" key="1">
    <source>
        <dbReference type="ARBA" id="ARBA00009865"/>
    </source>
</evidence>
<keyword evidence="3 5" id="KW-0378">Hydrolase</keyword>
<feature type="chain" id="PRO_5047350804" evidence="6">
    <location>
        <begin position="20"/>
        <end position="341"/>
    </location>
</feature>
<dbReference type="InterPro" id="IPR023296">
    <property type="entry name" value="Glyco_hydro_beta-prop_sf"/>
</dbReference>
<dbReference type="Pfam" id="PF04616">
    <property type="entry name" value="Glyco_hydro_43"/>
    <property type="match status" value="1"/>
</dbReference>
<reference evidence="7 8" key="1">
    <citation type="submission" date="2022-04" db="EMBL/GenBank/DDBJ databases">
        <title>The arsenic-methylating capacity of Chitinophaga filiformis YT5 during chitin decomposition.</title>
        <authorList>
            <person name="Chen G."/>
            <person name="Liang Y."/>
        </authorList>
    </citation>
    <scope>NUCLEOTIDE SEQUENCE [LARGE SCALE GENOMIC DNA]</scope>
    <source>
        <strain evidence="7 8">YT5</strain>
    </source>
</reference>
<protein>
    <submittedName>
        <fullName evidence="7">Glycoside hydrolase family 43 protein</fullName>
    </submittedName>
</protein>
<evidence type="ECO:0000313" key="7">
    <source>
        <dbReference type="EMBL" id="UPK70031.1"/>
    </source>
</evidence>